<proteinExistence type="predicted"/>
<evidence type="ECO:0000313" key="3">
    <source>
        <dbReference type="Proteomes" id="UP000275137"/>
    </source>
</evidence>
<organism evidence="2 3">
    <name type="scientific">Pseudomethylobacillus aquaticus</name>
    <dbReference type="NCBI Taxonomy" id="2676064"/>
    <lineage>
        <taxon>Bacteria</taxon>
        <taxon>Pseudomonadati</taxon>
        <taxon>Pseudomonadota</taxon>
        <taxon>Betaproteobacteria</taxon>
        <taxon>Nitrosomonadales</taxon>
        <taxon>Methylophilaceae</taxon>
        <taxon>Pseudomethylobacillus</taxon>
    </lineage>
</organism>
<gene>
    <name evidence="2" type="ORF">ED236_00950</name>
</gene>
<keyword evidence="1" id="KW-1133">Transmembrane helix</keyword>
<evidence type="ECO:0000313" key="2">
    <source>
        <dbReference type="EMBL" id="ROH88082.1"/>
    </source>
</evidence>
<dbReference type="Proteomes" id="UP000275137">
    <property type="component" value="Unassembled WGS sequence"/>
</dbReference>
<evidence type="ECO:0000256" key="1">
    <source>
        <dbReference type="SAM" id="Phobius"/>
    </source>
</evidence>
<reference evidence="2 3" key="1">
    <citation type="submission" date="2018-10" db="EMBL/GenBank/DDBJ databases">
        <authorList>
            <person name="Chen W.-M."/>
        </authorList>
    </citation>
    <scope>NUCLEOTIDE SEQUENCE [LARGE SCALE GENOMIC DNA]</scope>
    <source>
        <strain evidence="2 3">H-5</strain>
    </source>
</reference>
<dbReference type="RefSeq" id="WP_123236076.1">
    <property type="nucleotide sequence ID" value="NZ_RJVP01000001.1"/>
</dbReference>
<feature type="transmembrane region" description="Helical" evidence="1">
    <location>
        <begin position="12"/>
        <end position="30"/>
    </location>
</feature>
<keyword evidence="1" id="KW-0812">Transmembrane</keyword>
<keyword evidence="3" id="KW-1185">Reference proteome</keyword>
<dbReference type="AlphaFoldDB" id="A0A3N0V654"/>
<comment type="caution">
    <text evidence="2">The sequence shown here is derived from an EMBL/GenBank/DDBJ whole genome shotgun (WGS) entry which is preliminary data.</text>
</comment>
<dbReference type="EMBL" id="RJVP01000001">
    <property type="protein sequence ID" value="ROH88082.1"/>
    <property type="molecule type" value="Genomic_DNA"/>
</dbReference>
<sequence>MKDKREMLLEGSLFFTVCVLMFLATGKTYAFIVDVINARLKAGNINIIDIYFFVGLLIGGNLIVWIVMLFTCDDEHQPMWQHPCLLDKSRSDSL</sequence>
<accession>A0A3N0V654</accession>
<feature type="transmembrane region" description="Helical" evidence="1">
    <location>
        <begin position="50"/>
        <end position="72"/>
    </location>
</feature>
<protein>
    <submittedName>
        <fullName evidence="2">Uncharacterized protein</fullName>
    </submittedName>
</protein>
<name>A0A3N0V654_9PROT</name>
<keyword evidence="1" id="KW-0472">Membrane</keyword>